<comment type="similarity">
    <text evidence="3 14">Belongs to the class I-like SAM-binding methyltransferase superfamily. RsmB/NOP family.</text>
</comment>
<evidence type="ECO:0000256" key="9">
    <source>
        <dbReference type="ARBA" id="ARBA00022691"/>
    </source>
</evidence>
<evidence type="ECO:0000256" key="6">
    <source>
        <dbReference type="ARBA" id="ARBA00022552"/>
    </source>
</evidence>
<comment type="subcellular location">
    <subcellularLocation>
        <location evidence="2">Cytoplasm</location>
    </subcellularLocation>
</comment>
<dbReference type="PRINTS" id="PR02008">
    <property type="entry name" value="RCMTFAMILY"/>
</dbReference>
<reference evidence="16" key="1">
    <citation type="submission" date="2023-07" db="EMBL/GenBank/DDBJ databases">
        <title>Gilvimarinus algae sp. nov., isolated from the surface of Kelp.</title>
        <authorList>
            <person name="Sun Y.Y."/>
            <person name="Gong Y."/>
            <person name="Du Z.J."/>
        </authorList>
    </citation>
    <scope>NUCLEOTIDE SEQUENCE</scope>
    <source>
        <strain evidence="16">SDUM040014</strain>
    </source>
</reference>
<evidence type="ECO:0000256" key="12">
    <source>
        <dbReference type="ARBA" id="ARBA00031088"/>
    </source>
</evidence>
<gene>
    <name evidence="16" type="primary">rsmB</name>
    <name evidence="16" type="ORF">QWI16_05915</name>
</gene>
<dbReference type="EC" id="2.1.1.176" evidence="4"/>
<dbReference type="InterPro" id="IPR023267">
    <property type="entry name" value="RCMT"/>
</dbReference>
<evidence type="ECO:0000256" key="2">
    <source>
        <dbReference type="ARBA" id="ARBA00004496"/>
    </source>
</evidence>
<evidence type="ECO:0000256" key="3">
    <source>
        <dbReference type="ARBA" id="ARBA00007494"/>
    </source>
</evidence>
<evidence type="ECO:0000256" key="10">
    <source>
        <dbReference type="ARBA" id="ARBA00022884"/>
    </source>
</evidence>
<dbReference type="InterPro" id="IPR049560">
    <property type="entry name" value="MeTrfase_RsmB-F_NOP2_cat"/>
</dbReference>
<keyword evidence="10 14" id="KW-0694">RNA-binding</keyword>
<evidence type="ECO:0000256" key="11">
    <source>
        <dbReference type="ARBA" id="ARBA00030399"/>
    </source>
</evidence>
<organism evidence="16 17">
    <name type="scientific">Gilvimarinus algae</name>
    <dbReference type="NCBI Taxonomy" id="3058037"/>
    <lineage>
        <taxon>Bacteria</taxon>
        <taxon>Pseudomonadati</taxon>
        <taxon>Pseudomonadota</taxon>
        <taxon>Gammaproteobacteria</taxon>
        <taxon>Cellvibrionales</taxon>
        <taxon>Cellvibrionaceae</taxon>
        <taxon>Gilvimarinus</taxon>
    </lineage>
</organism>
<feature type="active site" description="Nucleophile" evidence="14">
    <location>
        <position position="373"/>
    </location>
</feature>
<dbReference type="Proteomes" id="UP001168380">
    <property type="component" value="Unassembled WGS sequence"/>
</dbReference>
<evidence type="ECO:0000256" key="8">
    <source>
        <dbReference type="ARBA" id="ARBA00022679"/>
    </source>
</evidence>
<dbReference type="InterPro" id="IPR054728">
    <property type="entry name" value="RsmB-like_ferredoxin"/>
</dbReference>
<keyword evidence="17" id="KW-1185">Reference proteome</keyword>
<protein>
    <recommendedName>
        <fullName evidence="4">16S rRNA (cytosine(967)-C(5))-methyltransferase</fullName>
        <ecNumber evidence="4">2.1.1.176</ecNumber>
    </recommendedName>
    <alternativeName>
        <fullName evidence="11">16S rRNA m5C967 methyltransferase</fullName>
    </alternativeName>
    <alternativeName>
        <fullName evidence="12">rRNA (cytosine-C(5)-)-methyltransferase RsmB</fullName>
    </alternativeName>
</protein>
<keyword evidence="6" id="KW-0698">rRNA processing</keyword>
<dbReference type="InterPro" id="IPR018314">
    <property type="entry name" value="RsmB/NOL1/NOP2-like_CS"/>
</dbReference>
<sequence length="433" mass="47577">MTPRLACARALAELLRQHGSLASSLPQWQEKVAPNDRALVRELCYGTMRYYPRLRACLNALLEKPLRGKDGDVLALMLLGLYQLDYTRIPDHAAIGETAGCARALKKPWATGLINGVLRRYQRERDQLAAALADDRTFCTAHPQWLLEAIEGAWPDQAGAIIEANNAHPPLTLRLNTRTESRDQYLQRLSAAGLDARPTDCSEYGFTLASPCDPKLLPGFTEGLISVQDEAAQLAAPLLDLAPGLRVLDACAAPGGKTGHILQSEPRLSQVTALDIEQRRLKRVTDNLQRLGVEARVVAGDAAQPNSWWDGQLFDRILLDAPCSATGIIRRQSDIKLLRSADDITRLARVQGQLLDALWPLVKPGGILLYATCSVLPEENSEQAKGFLQRSGDVQTLTIDATWGLAQDVGRQLLPQANGHDGFYYAKFRKIAK</sequence>
<evidence type="ECO:0000256" key="5">
    <source>
        <dbReference type="ARBA" id="ARBA00022490"/>
    </source>
</evidence>
<dbReference type="EMBL" id="JAULRT010000035">
    <property type="protein sequence ID" value="MDO3381704.1"/>
    <property type="molecule type" value="Genomic_DNA"/>
</dbReference>
<keyword evidence="5" id="KW-0963">Cytoplasm</keyword>
<evidence type="ECO:0000256" key="14">
    <source>
        <dbReference type="PROSITE-ProRule" id="PRU01023"/>
    </source>
</evidence>
<dbReference type="Gene3D" id="1.10.287.730">
    <property type="entry name" value="Helix hairpin bin"/>
    <property type="match status" value="1"/>
</dbReference>
<dbReference type="Pfam" id="PF01029">
    <property type="entry name" value="NusB"/>
    <property type="match status" value="1"/>
</dbReference>
<feature type="binding site" evidence="14">
    <location>
        <begin position="251"/>
        <end position="257"/>
    </location>
    <ligand>
        <name>S-adenosyl-L-methionine</name>
        <dbReference type="ChEBI" id="CHEBI:59789"/>
    </ligand>
</feature>
<dbReference type="NCBIfam" id="TIGR00563">
    <property type="entry name" value="rsmB"/>
    <property type="match status" value="1"/>
</dbReference>
<keyword evidence="7 14" id="KW-0489">Methyltransferase</keyword>
<dbReference type="NCBIfam" id="NF008149">
    <property type="entry name" value="PRK10901.1"/>
    <property type="match status" value="1"/>
</dbReference>
<evidence type="ECO:0000256" key="4">
    <source>
        <dbReference type="ARBA" id="ARBA00012140"/>
    </source>
</evidence>
<keyword evidence="8 14" id="KW-0808">Transferase</keyword>
<evidence type="ECO:0000313" key="17">
    <source>
        <dbReference type="Proteomes" id="UP001168380"/>
    </source>
</evidence>
<dbReference type="PANTHER" id="PTHR22807">
    <property type="entry name" value="NOP2 YEAST -RELATED NOL1/NOP2/FMU SUN DOMAIN-CONTAINING"/>
    <property type="match status" value="1"/>
</dbReference>
<dbReference type="CDD" id="cd02440">
    <property type="entry name" value="AdoMet_MTases"/>
    <property type="match status" value="1"/>
</dbReference>
<evidence type="ECO:0000256" key="1">
    <source>
        <dbReference type="ARBA" id="ARBA00002724"/>
    </source>
</evidence>
<dbReference type="GO" id="GO:0032259">
    <property type="term" value="P:methylation"/>
    <property type="evidence" value="ECO:0007669"/>
    <property type="project" value="UniProtKB-KW"/>
</dbReference>
<feature type="binding site" evidence="14">
    <location>
        <position position="320"/>
    </location>
    <ligand>
        <name>S-adenosyl-L-methionine</name>
        <dbReference type="ChEBI" id="CHEBI:59789"/>
    </ligand>
</feature>
<proteinExistence type="inferred from homology"/>
<feature type="domain" description="SAM-dependent MTase RsmB/NOP-type" evidence="15">
    <location>
        <begin position="161"/>
        <end position="431"/>
    </location>
</feature>
<dbReference type="InterPro" id="IPR029063">
    <property type="entry name" value="SAM-dependent_MTases_sf"/>
</dbReference>
<dbReference type="Pfam" id="PF22458">
    <property type="entry name" value="RsmF-B_ferredox"/>
    <property type="match status" value="1"/>
</dbReference>
<keyword evidence="9 14" id="KW-0949">S-adenosyl-L-methionine</keyword>
<feature type="binding site" evidence="14">
    <location>
        <position position="301"/>
    </location>
    <ligand>
        <name>S-adenosyl-L-methionine</name>
        <dbReference type="ChEBI" id="CHEBI:59789"/>
    </ligand>
</feature>
<dbReference type="InterPro" id="IPR001678">
    <property type="entry name" value="MeTrfase_RsmB-F_NOP2_dom"/>
</dbReference>
<accession>A0ABT8TC70</accession>
<evidence type="ECO:0000256" key="7">
    <source>
        <dbReference type="ARBA" id="ARBA00022603"/>
    </source>
</evidence>
<evidence type="ECO:0000259" key="15">
    <source>
        <dbReference type="PROSITE" id="PS51686"/>
    </source>
</evidence>
<dbReference type="Pfam" id="PF01189">
    <property type="entry name" value="Methyltr_RsmB-F"/>
    <property type="match status" value="1"/>
</dbReference>
<comment type="catalytic activity">
    <reaction evidence="13">
        <text>cytidine(967) in 16S rRNA + S-adenosyl-L-methionine = 5-methylcytidine(967) in 16S rRNA + S-adenosyl-L-homocysteine + H(+)</text>
        <dbReference type="Rhea" id="RHEA:42748"/>
        <dbReference type="Rhea" id="RHEA-COMP:10219"/>
        <dbReference type="Rhea" id="RHEA-COMP:10220"/>
        <dbReference type="ChEBI" id="CHEBI:15378"/>
        <dbReference type="ChEBI" id="CHEBI:57856"/>
        <dbReference type="ChEBI" id="CHEBI:59789"/>
        <dbReference type="ChEBI" id="CHEBI:74483"/>
        <dbReference type="ChEBI" id="CHEBI:82748"/>
        <dbReference type="EC" id="2.1.1.176"/>
    </reaction>
</comment>
<feature type="binding site" evidence="14">
    <location>
        <position position="275"/>
    </location>
    <ligand>
        <name>S-adenosyl-L-methionine</name>
        <dbReference type="ChEBI" id="CHEBI:59789"/>
    </ligand>
</feature>
<evidence type="ECO:0000313" key="16">
    <source>
        <dbReference type="EMBL" id="MDO3381704.1"/>
    </source>
</evidence>
<comment type="caution">
    <text evidence="16">The sequence shown here is derived from an EMBL/GenBank/DDBJ whole genome shotgun (WGS) entry which is preliminary data.</text>
</comment>
<dbReference type="SUPFAM" id="SSF53335">
    <property type="entry name" value="S-adenosyl-L-methionine-dependent methyltransferases"/>
    <property type="match status" value="1"/>
</dbReference>
<dbReference type="InterPro" id="IPR004573">
    <property type="entry name" value="rRNA_ssu_MeTfrase_B"/>
</dbReference>
<dbReference type="PROSITE" id="PS51686">
    <property type="entry name" value="SAM_MT_RSMB_NOP"/>
    <property type="match status" value="1"/>
</dbReference>
<dbReference type="GO" id="GO:0008168">
    <property type="term" value="F:methyltransferase activity"/>
    <property type="evidence" value="ECO:0007669"/>
    <property type="project" value="UniProtKB-KW"/>
</dbReference>
<dbReference type="PANTHER" id="PTHR22807:SF61">
    <property type="entry name" value="NOL1_NOP2_SUN FAMILY PROTEIN _ ANTITERMINATION NUSB DOMAIN-CONTAINING PROTEIN"/>
    <property type="match status" value="1"/>
</dbReference>
<dbReference type="PROSITE" id="PS01153">
    <property type="entry name" value="NOL1_NOP2_SUN"/>
    <property type="match status" value="1"/>
</dbReference>
<dbReference type="SUPFAM" id="SSF48013">
    <property type="entry name" value="NusB-like"/>
    <property type="match status" value="1"/>
</dbReference>
<dbReference type="RefSeq" id="WP_302711845.1">
    <property type="nucleotide sequence ID" value="NZ_JAULRT010000035.1"/>
</dbReference>
<name>A0ABT8TC70_9GAMM</name>
<evidence type="ECO:0000256" key="13">
    <source>
        <dbReference type="ARBA" id="ARBA00047283"/>
    </source>
</evidence>
<dbReference type="Gene3D" id="1.10.940.10">
    <property type="entry name" value="NusB-like"/>
    <property type="match status" value="1"/>
</dbReference>
<comment type="function">
    <text evidence="1">Specifically methylates the cytosine at position 967 (m5C967) of 16S rRNA.</text>
</comment>
<dbReference type="Gene3D" id="3.40.50.150">
    <property type="entry name" value="Vaccinia Virus protein VP39"/>
    <property type="match status" value="1"/>
</dbReference>
<dbReference type="Gene3D" id="3.30.70.1170">
    <property type="entry name" value="Sun protein, domain 3"/>
    <property type="match status" value="1"/>
</dbReference>
<dbReference type="InterPro" id="IPR006027">
    <property type="entry name" value="NusB_RsmB_TIM44"/>
</dbReference>
<dbReference type="InterPro" id="IPR035926">
    <property type="entry name" value="NusB-like_sf"/>
</dbReference>